<proteinExistence type="predicted"/>
<protein>
    <submittedName>
        <fullName evidence="2">Uncharacterized protein</fullName>
    </submittedName>
</protein>
<evidence type="ECO:0000313" key="2">
    <source>
        <dbReference type="EMBL" id="MFD2839338.1"/>
    </source>
</evidence>
<dbReference type="RefSeq" id="WP_377464792.1">
    <property type="nucleotide sequence ID" value="NZ_JBHUOP010000001.1"/>
</dbReference>
<organism evidence="2 3">
    <name type="scientific">Populibacterium corticicola</name>
    <dbReference type="NCBI Taxonomy" id="1812826"/>
    <lineage>
        <taxon>Bacteria</taxon>
        <taxon>Bacillati</taxon>
        <taxon>Actinomycetota</taxon>
        <taxon>Actinomycetes</taxon>
        <taxon>Micrococcales</taxon>
        <taxon>Jonesiaceae</taxon>
        <taxon>Populibacterium</taxon>
    </lineage>
</organism>
<keyword evidence="1" id="KW-0812">Transmembrane</keyword>
<keyword evidence="1" id="KW-0472">Membrane</keyword>
<comment type="caution">
    <text evidence="2">The sequence shown here is derived from an EMBL/GenBank/DDBJ whole genome shotgun (WGS) entry which is preliminary data.</text>
</comment>
<evidence type="ECO:0000313" key="3">
    <source>
        <dbReference type="Proteomes" id="UP001597391"/>
    </source>
</evidence>
<dbReference type="EMBL" id="JBHUOP010000001">
    <property type="protein sequence ID" value="MFD2839338.1"/>
    <property type="molecule type" value="Genomic_DNA"/>
</dbReference>
<gene>
    <name evidence="2" type="ORF">ACFSYH_01970</name>
</gene>
<dbReference type="Proteomes" id="UP001597391">
    <property type="component" value="Unassembled WGS sequence"/>
</dbReference>
<keyword evidence="1" id="KW-1133">Transmembrane helix</keyword>
<reference evidence="3" key="1">
    <citation type="journal article" date="2019" name="Int. J. Syst. Evol. Microbiol.">
        <title>The Global Catalogue of Microorganisms (GCM) 10K type strain sequencing project: providing services to taxonomists for standard genome sequencing and annotation.</title>
        <authorList>
            <consortium name="The Broad Institute Genomics Platform"/>
            <consortium name="The Broad Institute Genome Sequencing Center for Infectious Disease"/>
            <person name="Wu L."/>
            <person name="Ma J."/>
        </authorList>
    </citation>
    <scope>NUCLEOTIDE SEQUENCE [LARGE SCALE GENOMIC DNA]</scope>
    <source>
        <strain evidence="3">KCTC 33576</strain>
    </source>
</reference>
<accession>A0ABW5XES0</accession>
<sequence>MDATAWVAVVAASISLGGLIPAFLQVKSMKQQTKIQREQTRLQAEIQKDAQRPFVWVDFRVNPQNGQAVQLVLKNEGPTIAENIRVECEPQMRRTKRASQHDGTDEIPLFSSGVTSMPPGREMRWFVGVGSELYAEGKLAQHKIKISYDGPFGPEKPVEYNLSSLDFKEAVFAKEGSLADVERAVKGLRENNSPLNRIATALEKTIKERN</sequence>
<name>A0ABW5XES0_9MICO</name>
<evidence type="ECO:0000256" key="1">
    <source>
        <dbReference type="SAM" id="Phobius"/>
    </source>
</evidence>
<keyword evidence="3" id="KW-1185">Reference proteome</keyword>
<feature type="transmembrane region" description="Helical" evidence="1">
    <location>
        <begin position="6"/>
        <end position="24"/>
    </location>
</feature>